<protein>
    <recommendedName>
        <fullName evidence="2">DUF7144 domain-containing protein</fullName>
    </recommendedName>
</protein>
<keyword evidence="1" id="KW-0472">Membrane</keyword>
<keyword evidence="1" id="KW-1133">Transmembrane helix</keyword>
<dbReference type="RefSeq" id="WP_127946251.1">
    <property type="nucleotide sequence ID" value="NZ_RKLN01000002.1"/>
</dbReference>
<feature type="transmembrane region" description="Helical" evidence="1">
    <location>
        <begin position="117"/>
        <end position="136"/>
    </location>
</feature>
<dbReference type="EMBL" id="RKLN01000002">
    <property type="protein sequence ID" value="RVW04552.1"/>
    <property type="molecule type" value="Genomic_DNA"/>
</dbReference>
<evidence type="ECO:0000256" key="1">
    <source>
        <dbReference type="SAM" id="Phobius"/>
    </source>
</evidence>
<evidence type="ECO:0000259" key="2">
    <source>
        <dbReference type="Pfam" id="PF23636"/>
    </source>
</evidence>
<sequence>MTTNTPTTHGSGGGGSGQGFAAGASLAAAVILVTVGILQILQGISALIKDDVFVVGPDYIYQFDLTAWGWIHLIIGAVVVLVGLALMTGAMWARVAAIAIAALSIIANFLWIPWYPLWSILIIALDVVVIWAVATWKPQTA</sequence>
<evidence type="ECO:0000313" key="4">
    <source>
        <dbReference type="Proteomes" id="UP000284333"/>
    </source>
</evidence>
<feature type="transmembrane region" description="Helical" evidence="1">
    <location>
        <begin position="26"/>
        <end position="48"/>
    </location>
</feature>
<dbReference type="Pfam" id="PF23636">
    <property type="entry name" value="DUF7144"/>
    <property type="match status" value="1"/>
</dbReference>
<keyword evidence="4" id="KW-1185">Reference proteome</keyword>
<keyword evidence="1" id="KW-0812">Transmembrane</keyword>
<comment type="caution">
    <text evidence="3">The sequence shown here is derived from an EMBL/GenBank/DDBJ whole genome shotgun (WGS) entry which is preliminary data.</text>
</comment>
<feature type="transmembrane region" description="Helical" evidence="1">
    <location>
        <begin position="68"/>
        <end position="86"/>
    </location>
</feature>
<organism evidence="3 4">
    <name type="scientific">Rhodococcus spongiicola</name>
    <dbReference type="NCBI Taxonomy" id="2487352"/>
    <lineage>
        <taxon>Bacteria</taxon>
        <taxon>Bacillati</taxon>
        <taxon>Actinomycetota</taxon>
        <taxon>Actinomycetes</taxon>
        <taxon>Mycobacteriales</taxon>
        <taxon>Nocardiaceae</taxon>
        <taxon>Rhodococcus</taxon>
    </lineage>
</organism>
<name>A0A438B0U9_9NOCA</name>
<dbReference type="OrthoDB" id="4482242at2"/>
<feature type="transmembrane region" description="Helical" evidence="1">
    <location>
        <begin position="93"/>
        <end position="111"/>
    </location>
</feature>
<evidence type="ECO:0000313" key="3">
    <source>
        <dbReference type="EMBL" id="RVW04552.1"/>
    </source>
</evidence>
<dbReference type="Proteomes" id="UP000284333">
    <property type="component" value="Unassembled WGS sequence"/>
</dbReference>
<dbReference type="AlphaFoldDB" id="A0A438B0U9"/>
<accession>A0A438B0U9</accession>
<reference evidence="3 4" key="1">
    <citation type="submission" date="2018-11" db="EMBL/GenBank/DDBJ databases">
        <title>Rhodococcus spongicola sp. nov. and Rhodococcus xishaensis sp. nov. from marine sponges.</title>
        <authorList>
            <person name="Li L."/>
            <person name="Lin H.W."/>
        </authorList>
    </citation>
    <scope>NUCLEOTIDE SEQUENCE [LARGE SCALE GENOMIC DNA]</scope>
    <source>
        <strain evidence="3 4">LHW50502</strain>
    </source>
</reference>
<gene>
    <name evidence="3" type="ORF">EF834_05650</name>
</gene>
<dbReference type="InterPro" id="IPR055568">
    <property type="entry name" value="DUF7144"/>
</dbReference>
<proteinExistence type="predicted"/>
<feature type="domain" description="DUF7144" evidence="2">
    <location>
        <begin position="26"/>
        <end position="137"/>
    </location>
</feature>